<feature type="transmembrane region" description="Helical" evidence="1">
    <location>
        <begin position="321"/>
        <end position="349"/>
    </location>
</feature>
<feature type="transmembrane region" description="Helical" evidence="1">
    <location>
        <begin position="94"/>
        <end position="125"/>
    </location>
</feature>
<dbReference type="AlphaFoldDB" id="A0A009QA93"/>
<evidence type="ECO:0000313" key="3">
    <source>
        <dbReference type="EMBL" id="EXC06963.1"/>
    </source>
</evidence>
<dbReference type="EMBL" id="JEXD01000018">
    <property type="protein sequence ID" value="EXC06963.1"/>
    <property type="molecule type" value="Genomic_DNA"/>
</dbReference>
<evidence type="ECO:0000256" key="1">
    <source>
        <dbReference type="SAM" id="Phobius"/>
    </source>
</evidence>
<proteinExistence type="predicted"/>
<keyword evidence="1" id="KW-0812">Transmembrane</keyword>
<evidence type="ECO:0000259" key="2">
    <source>
        <dbReference type="Pfam" id="PF07158"/>
    </source>
</evidence>
<feature type="transmembrane region" description="Helical" evidence="1">
    <location>
        <begin position="137"/>
        <end position="158"/>
    </location>
</feature>
<feature type="transmembrane region" description="Helical" evidence="1">
    <location>
        <begin position="281"/>
        <end position="301"/>
    </location>
</feature>
<feature type="transmembrane region" description="Helical" evidence="1">
    <location>
        <begin position="402"/>
        <end position="425"/>
    </location>
</feature>
<accession>A0A009QA93</accession>
<keyword evidence="1" id="KW-0472">Membrane</keyword>
<organism evidence="3 4">
    <name type="scientific">Acinetobacter baumannii 625974</name>
    <dbReference type="NCBI Taxonomy" id="1310607"/>
    <lineage>
        <taxon>Bacteria</taxon>
        <taxon>Pseudomonadati</taxon>
        <taxon>Pseudomonadota</taxon>
        <taxon>Gammaproteobacteria</taxon>
        <taxon>Moraxellales</taxon>
        <taxon>Moraxellaceae</taxon>
        <taxon>Acinetobacter</taxon>
        <taxon>Acinetobacter calcoaceticus/baumannii complex</taxon>
    </lineage>
</organism>
<comment type="caution">
    <text evidence="3">The sequence shown here is derived from an EMBL/GenBank/DDBJ whole genome shotgun (WGS) entry which is preliminary data.</text>
</comment>
<protein>
    <submittedName>
        <fullName evidence="3">Citrate transporter family protein</fullName>
    </submittedName>
</protein>
<keyword evidence="1" id="KW-1133">Transmembrane helix</keyword>
<dbReference type="PATRIC" id="fig|1310607.3.peg.2216"/>
<feature type="transmembrane region" description="Helical" evidence="1">
    <location>
        <begin position="178"/>
        <end position="197"/>
    </location>
</feature>
<sequence length="429" mass="46299">MTALMLMALAVSIGLGYKTKINIGFFTIAFAYLIGCFGMGLKPSEVIELWPVKIFFIILSVTLFYNFALANGALEKLASHLLYKCRKFPQFLPLAIFFAATIIAGLGAGFYTVLAFMAPITLLLCKKTNMNMIIGGMAANYGALAGANFMTSQSGIIFRSLMENTGISSQTAFSYSSGIFVLTLIIPIAVLGIYTLWNRKSNSIVIEDQKPEPFDKKQKQSIFLIILMMSIVLVFPILHLVFPDVKTINFLNSKIDIAFLAITFSLISLLMKLADEKKVIALVPWGTLIMICGVGMLIALGVKLGIITTLSEWLANNVPVWVIPVLLCLISAIMSVFSSTLGVVAPTLFPIVPALALTSGLNPLVLFICIVVGAQSTAISPFSSGGSLIMASAPADIDKTKFFNQLLFKAIPVGVIAALIAIFALKFVM</sequence>
<feature type="transmembrane region" description="Helical" evidence="1">
    <location>
        <begin position="222"/>
        <end position="242"/>
    </location>
</feature>
<dbReference type="Proteomes" id="UP000021108">
    <property type="component" value="Unassembled WGS sequence"/>
</dbReference>
<dbReference type="RefSeq" id="WP_000126039.1">
    <property type="nucleotide sequence ID" value="NZ_JEXD01000018.1"/>
</dbReference>
<evidence type="ECO:0000313" key="4">
    <source>
        <dbReference type="Proteomes" id="UP000021108"/>
    </source>
</evidence>
<dbReference type="InterPro" id="IPR009827">
    <property type="entry name" value="MatC_N"/>
</dbReference>
<feature type="transmembrane region" description="Helical" evidence="1">
    <location>
        <begin position="54"/>
        <end position="74"/>
    </location>
</feature>
<feature type="transmembrane region" description="Helical" evidence="1">
    <location>
        <begin position="257"/>
        <end position="274"/>
    </location>
</feature>
<reference evidence="3 4" key="1">
    <citation type="submission" date="2014-02" db="EMBL/GenBank/DDBJ databases">
        <title>Comparative genomics and transcriptomics to identify genetic mechanisms underlying the emergence of carbapenem resistant Acinetobacter baumannii (CRAb).</title>
        <authorList>
            <person name="Harris A.D."/>
            <person name="Johnson K.J."/>
            <person name="George J."/>
            <person name="Shefchek K."/>
            <person name="Daugherty S.C."/>
            <person name="Parankush S."/>
            <person name="Sadzewicz L."/>
            <person name="Tallon L."/>
            <person name="Sengamalay N."/>
            <person name="Hazen T.H."/>
            <person name="Rasko D.A."/>
        </authorList>
    </citation>
    <scope>NUCLEOTIDE SEQUENCE [LARGE SCALE GENOMIC DNA]</scope>
    <source>
        <strain evidence="3 4">625974</strain>
    </source>
</reference>
<feature type="domain" description="Dicarboxylate carrier MatC N-terminal" evidence="2">
    <location>
        <begin position="4"/>
        <end position="147"/>
    </location>
</feature>
<name>A0A009QA93_ACIBA</name>
<gene>
    <name evidence="3" type="ORF">J506_2286</name>
</gene>
<feature type="transmembrane region" description="Helical" evidence="1">
    <location>
        <begin position="361"/>
        <end position="382"/>
    </location>
</feature>
<dbReference type="Pfam" id="PF07158">
    <property type="entry name" value="MatC_N"/>
    <property type="match status" value="1"/>
</dbReference>
<feature type="transmembrane region" description="Helical" evidence="1">
    <location>
        <begin position="26"/>
        <end position="42"/>
    </location>
</feature>